<keyword evidence="2" id="KW-0408">Iron</keyword>
<evidence type="ECO:0000256" key="5">
    <source>
        <dbReference type="SAM" id="SignalP"/>
    </source>
</evidence>
<dbReference type="Proteomes" id="UP000075606">
    <property type="component" value="Unassembled WGS sequence"/>
</dbReference>
<name>A0A150XHI6_9BACT</name>
<keyword evidence="4" id="KW-0472">Membrane</keyword>
<keyword evidence="2" id="KW-0349">Heme</keyword>
<dbReference type="STRING" id="333140.AWW68_05225"/>
<dbReference type="GO" id="GO:0020037">
    <property type="term" value="F:heme binding"/>
    <property type="evidence" value="ECO:0007669"/>
    <property type="project" value="InterPro"/>
</dbReference>
<dbReference type="InterPro" id="IPR004329">
    <property type="entry name" value="CcmE"/>
</dbReference>
<evidence type="ECO:0000256" key="1">
    <source>
        <dbReference type="ARBA" id="ARBA00004370"/>
    </source>
</evidence>
<feature type="chain" id="PRO_5007574772" evidence="5">
    <location>
        <begin position="27"/>
        <end position="132"/>
    </location>
</feature>
<evidence type="ECO:0000313" key="6">
    <source>
        <dbReference type="EMBL" id="KYG78171.1"/>
    </source>
</evidence>
<sequence length="132" mass="14269">MKKSSIIGLVVIAIAVAIIISTSSSASSYANFDEAYALATKGSDESIHVVGELKKNALGEVVGLQPSQDMLSVEFVLVDENNKEQKVYLNQPMPTDLLKSDKVVVIGGYKSDRFVADKVLLKCPSKYEETSL</sequence>
<dbReference type="SUPFAM" id="SSF82093">
    <property type="entry name" value="Heme chaperone CcmE"/>
    <property type="match status" value="1"/>
</dbReference>
<dbReference type="RefSeq" id="WP_068217374.1">
    <property type="nucleotide sequence ID" value="NZ_CP139724.1"/>
</dbReference>
<dbReference type="GO" id="GO:0017003">
    <property type="term" value="P:protein-heme linkage"/>
    <property type="evidence" value="ECO:0007669"/>
    <property type="project" value="InterPro"/>
</dbReference>
<accession>A0A150XHI6</accession>
<reference evidence="6 7" key="1">
    <citation type="submission" date="2016-01" db="EMBL/GenBank/DDBJ databases">
        <title>Genome sequencing of Roseivirga spongicola UST030701-084.</title>
        <authorList>
            <person name="Selvaratnam C."/>
            <person name="Thevarajoo S."/>
            <person name="Goh K.M."/>
            <person name="Ee R."/>
            <person name="Chan K.-G."/>
            <person name="Chong C.S."/>
        </authorList>
    </citation>
    <scope>NUCLEOTIDE SEQUENCE [LARGE SCALE GENOMIC DNA]</scope>
    <source>
        <strain evidence="6 7">UST030701-084</strain>
    </source>
</reference>
<evidence type="ECO:0000256" key="2">
    <source>
        <dbReference type="ARBA" id="ARBA00022617"/>
    </source>
</evidence>
<comment type="caution">
    <text evidence="6">The sequence shown here is derived from an EMBL/GenBank/DDBJ whole genome shotgun (WGS) entry which is preliminary data.</text>
</comment>
<keyword evidence="3" id="KW-0201">Cytochrome c-type biogenesis</keyword>
<dbReference type="InterPro" id="IPR012340">
    <property type="entry name" value="NA-bd_OB-fold"/>
</dbReference>
<evidence type="ECO:0000313" key="7">
    <source>
        <dbReference type="Proteomes" id="UP000075606"/>
    </source>
</evidence>
<gene>
    <name evidence="6" type="ORF">AWW68_05225</name>
</gene>
<keyword evidence="5" id="KW-0732">Signal</keyword>
<dbReference type="GO" id="GO:0005886">
    <property type="term" value="C:plasma membrane"/>
    <property type="evidence" value="ECO:0007669"/>
    <property type="project" value="InterPro"/>
</dbReference>
<dbReference type="OrthoDB" id="1524250at2"/>
<keyword evidence="7" id="KW-1185">Reference proteome</keyword>
<dbReference type="InterPro" id="IPR036127">
    <property type="entry name" value="CcmE-like_sf"/>
</dbReference>
<dbReference type="GO" id="GO:0017004">
    <property type="term" value="P:cytochrome complex assembly"/>
    <property type="evidence" value="ECO:0007669"/>
    <property type="project" value="UniProtKB-KW"/>
</dbReference>
<proteinExistence type="predicted"/>
<protein>
    <submittedName>
        <fullName evidence="6">Cytochrome C biogenesis protein</fullName>
    </submittedName>
</protein>
<dbReference type="Gene3D" id="2.40.50.140">
    <property type="entry name" value="Nucleic acid-binding proteins"/>
    <property type="match status" value="1"/>
</dbReference>
<dbReference type="AlphaFoldDB" id="A0A150XHI6"/>
<dbReference type="Pfam" id="PF03100">
    <property type="entry name" value="CcmE"/>
    <property type="match status" value="1"/>
</dbReference>
<dbReference type="EMBL" id="LRPC01000001">
    <property type="protein sequence ID" value="KYG78171.1"/>
    <property type="molecule type" value="Genomic_DNA"/>
</dbReference>
<evidence type="ECO:0000256" key="4">
    <source>
        <dbReference type="ARBA" id="ARBA00023136"/>
    </source>
</evidence>
<organism evidence="6 7">
    <name type="scientific">Roseivirga spongicola</name>
    <dbReference type="NCBI Taxonomy" id="333140"/>
    <lineage>
        <taxon>Bacteria</taxon>
        <taxon>Pseudomonadati</taxon>
        <taxon>Bacteroidota</taxon>
        <taxon>Cytophagia</taxon>
        <taxon>Cytophagales</taxon>
        <taxon>Roseivirgaceae</taxon>
        <taxon>Roseivirga</taxon>
    </lineage>
</organism>
<comment type="subcellular location">
    <subcellularLocation>
        <location evidence="1">Membrane</location>
    </subcellularLocation>
</comment>
<keyword evidence="2" id="KW-0479">Metal-binding</keyword>
<evidence type="ECO:0000256" key="3">
    <source>
        <dbReference type="ARBA" id="ARBA00022748"/>
    </source>
</evidence>
<feature type="signal peptide" evidence="5">
    <location>
        <begin position="1"/>
        <end position="26"/>
    </location>
</feature>